<evidence type="ECO:0000313" key="2">
    <source>
        <dbReference type="EMBL" id="KAH3667659.1"/>
    </source>
</evidence>
<proteinExistence type="predicted"/>
<feature type="region of interest" description="Disordered" evidence="1">
    <location>
        <begin position="66"/>
        <end position="87"/>
    </location>
</feature>
<accession>A0A9P8PA08</accession>
<reference evidence="2" key="1">
    <citation type="journal article" date="2021" name="Open Biol.">
        <title>Shared evolutionary footprints suggest mitochondrial oxidative damage underlies multiple complex I losses in fungi.</title>
        <authorList>
            <person name="Schikora-Tamarit M.A."/>
            <person name="Marcet-Houben M."/>
            <person name="Nosek J."/>
            <person name="Gabaldon T."/>
        </authorList>
    </citation>
    <scope>NUCLEOTIDE SEQUENCE</scope>
    <source>
        <strain evidence="2">NCAIM Y.01608</strain>
    </source>
</reference>
<protein>
    <submittedName>
        <fullName evidence="2">Uncharacterized protein</fullName>
    </submittedName>
</protein>
<dbReference type="EMBL" id="JAEUBD010001062">
    <property type="protein sequence ID" value="KAH3667659.1"/>
    <property type="molecule type" value="Genomic_DNA"/>
</dbReference>
<gene>
    <name evidence="2" type="ORF">OGATHE_003182</name>
</gene>
<name>A0A9P8PA08_9ASCO</name>
<comment type="caution">
    <text evidence="2">The sequence shown here is derived from an EMBL/GenBank/DDBJ whole genome shotgun (WGS) entry which is preliminary data.</text>
</comment>
<dbReference type="AlphaFoldDB" id="A0A9P8PA08"/>
<evidence type="ECO:0000313" key="3">
    <source>
        <dbReference type="Proteomes" id="UP000788993"/>
    </source>
</evidence>
<reference evidence="2" key="2">
    <citation type="submission" date="2021-01" db="EMBL/GenBank/DDBJ databases">
        <authorList>
            <person name="Schikora-Tamarit M.A."/>
        </authorList>
    </citation>
    <scope>NUCLEOTIDE SEQUENCE</scope>
    <source>
        <strain evidence="2">NCAIM Y.01608</strain>
    </source>
</reference>
<sequence>MAAAKPPAKLCSSCCFCFKAAARLPAKPSEDVAGVVEFVPLADAGMVPFLAEPLAVELEVAMEGAGGAAGTEDPPFKRCAGGSQGTM</sequence>
<evidence type="ECO:0000256" key="1">
    <source>
        <dbReference type="SAM" id="MobiDB-lite"/>
    </source>
</evidence>
<keyword evidence="3" id="KW-1185">Reference proteome</keyword>
<dbReference type="Proteomes" id="UP000788993">
    <property type="component" value="Unassembled WGS sequence"/>
</dbReference>
<organism evidence="2 3">
    <name type="scientific">Ogataea polymorpha</name>
    <dbReference type="NCBI Taxonomy" id="460523"/>
    <lineage>
        <taxon>Eukaryota</taxon>
        <taxon>Fungi</taxon>
        <taxon>Dikarya</taxon>
        <taxon>Ascomycota</taxon>
        <taxon>Saccharomycotina</taxon>
        <taxon>Pichiomycetes</taxon>
        <taxon>Pichiales</taxon>
        <taxon>Pichiaceae</taxon>
        <taxon>Ogataea</taxon>
    </lineage>
</organism>